<feature type="domain" description="Ig-like" evidence="1">
    <location>
        <begin position="21"/>
        <end position="87"/>
    </location>
</feature>
<dbReference type="STRING" id="387005.A0A183HX15"/>
<dbReference type="InterPro" id="IPR013098">
    <property type="entry name" value="Ig_I-set"/>
</dbReference>
<dbReference type="Pfam" id="PF07679">
    <property type="entry name" value="I-set"/>
    <property type="match status" value="1"/>
</dbReference>
<dbReference type="SUPFAM" id="SSF48726">
    <property type="entry name" value="Immunoglobulin"/>
    <property type="match status" value="1"/>
</dbReference>
<accession>A0A183HX15</accession>
<evidence type="ECO:0000259" key="1">
    <source>
        <dbReference type="PROSITE" id="PS50835"/>
    </source>
</evidence>
<dbReference type="Gene3D" id="2.60.40.10">
    <property type="entry name" value="Immunoglobulins"/>
    <property type="match status" value="1"/>
</dbReference>
<reference evidence="2" key="1">
    <citation type="submission" date="2016-06" db="UniProtKB">
        <authorList>
            <consortium name="WormBaseParasite"/>
        </authorList>
    </citation>
    <scope>IDENTIFICATION</scope>
</reference>
<evidence type="ECO:0000313" key="2">
    <source>
        <dbReference type="WBParaSite" id="OFLC_0001202701-mRNA-1"/>
    </source>
</evidence>
<organism evidence="2">
    <name type="scientific">Onchocerca flexuosa</name>
    <dbReference type="NCBI Taxonomy" id="387005"/>
    <lineage>
        <taxon>Eukaryota</taxon>
        <taxon>Metazoa</taxon>
        <taxon>Ecdysozoa</taxon>
        <taxon>Nematoda</taxon>
        <taxon>Chromadorea</taxon>
        <taxon>Rhabditida</taxon>
        <taxon>Spirurina</taxon>
        <taxon>Spiruromorpha</taxon>
        <taxon>Filarioidea</taxon>
        <taxon>Onchocercidae</taxon>
        <taxon>Onchocerca</taxon>
    </lineage>
</organism>
<name>A0A183HX15_9BILA</name>
<sequence length="87" mass="9967">LFEFLAEPIERKEKVAEGEAPRFIIPLQDVTVYAGSTIDLECKVTGEPMPLVKWSKDGMVVRDDSRYQWDIDVTAGVYRLKVCINYN</sequence>
<proteinExistence type="predicted"/>
<dbReference type="PANTHER" id="PTHR47633:SF4">
    <property type="entry name" value="MYOPALLADIN ISOFORM X1"/>
    <property type="match status" value="1"/>
</dbReference>
<dbReference type="InterPro" id="IPR013783">
    <property type="entry name" value="Ig-like_fold"/>
</dbReference>
<dbReference type="WBParaSite" id="OFLC_0001202701-mRNA-1">
    <property type="protein sequence ID" value="OFLC_0001202701-mRNA-1"/>
    <property type="gene ID" value="OFLC_0001202701"/>
</dbReference>
<dbReference type="InterPro" id="IPR036179">
    <property type="entry name" value="Ig-like_dom_sf"/>
</dbReference>
<dbReference type="PANTHER" id="PTHR47633">
    <property type="entry name" value="IMMUNOGLOBULIN"/>
    <property type="match status" value="1"/>
</dbReference>
<protein>
    <submittedName>
        <fullName evidence="2">Ig-like domain-containing protein</fullName>
    </submittedName>
</protein>
<dbReference type="PROSITE" id="PS50835">
    <property type="entry name" value="IG_LIKE"/>
    <property type="match status" value="1"/>
</dbReference>
<dbReference type="InterPro" id="IPR007110">
    <property type="entry name" value="Ig-like_dom"/>
</dbReference>
<dbReference type="AlphaFoldDB" id="A0A183HX15"/>